<evidence type="ECO:0000256" key="3">
    <source>
        <dbReference type="ARBA" id="ARBA00010286"/>
    </source>
</evidence>
<evidence type="ECO:0000256" key="5">
    <source>
        <dbReference type="ARBA" id="ARBA00022801"/>
    </source>
</evidence>
<dbReference type="CDD" id="cd01318">
    <property type="entry name" value="DHOase_IIb"/>
    <property type="match status" value="1"/>
</dbReference>
<dbReference type="PROSITE" id="PS00483">
    <property type="entry name" value="DIHYDROOROTASE_2"/>
    <property type="match status" value="1"/>
</dbReference>
<dbReference type="Gene3D" id="3.20.20.140">
    <property type="entry name" value="Metal-dependent hydrolases"/>
    <property type="match status" value="1"/>
</dbReference>
<evidence type="ECO:0000313" key="8">
    <source>
        <dbReference type="Proteomes" id="UP000182248"/>
    </source>
</evidence>
<comment type="function">
    <text evidence="2">Catalyzes the reversible cyclization of carbamoyl aspartate to dihydroorotate.</text>
</comment>
<dbReference type="EMBL" id="FPJE01000016">
    <property type="protein sequence ID" value="SFW64332.1"/>
    <property type="molecule type" value="Genomic_DNA"/>
</dbReference>
<dbReference type="InterPro" id="IPR006680">
    <property type="entry name" value="Amidohydro-rel"/>
</dbReference>
<dbReference type="GO" id="GO:0005737">
    <property type="term" value="C:cytoplasm"/>
    <property type="evidence" value="ECO:0007669"/>
    <property type="project" value="TreeGrafter"/>
</dbReference>
<dbReference type="InterPro" id="IPR011059">
    <property type="entry name" value="Metal-dep_hydrolase_composite"/>
</dbReference>
<protein>
    <submittedName>
        <fullName evidence="7">Dihydroorotase</fullName>
    </submittedName>
</protein>
<dbReference type="OrthoDB" id="9765462at2"/>
<dbReference type="GO" id="GO:0006145">
    <property type="term" value="P:purine nucleobase catabolic process"/>
    <property type="evidence" value="ECO:0007669"/>
    <property type="project" value="TreeGrafter"/>
</dbReference>
<name>A0A1K1QXB3_9FLAO</name>
<accession>A0A1K1QXB3</accession>
<dbReference type="SUPFAM" id="SSF51556">
    <property type="entry name" value="Metallo-dependent hydrolases"/>
    <property type="match status" value="1"/>
</dbReference>
<evidence type="ECO:0000259" key="6">
    <source>
        <dbReference type="Pfam" id="PF01979"/>
    </source>
</evidence>
<dbReference type="AlphaFoldDB" id="A0A1K1QXB3"/>
<sequence>MKTLIKNATVVNEFKKFETDILIENEIIKKIDNDISATDCTVIEAGGKHLLPGAIDDQVHFREPGLTHKATIATESKAAIAGGITSFIEMPNTNPQTTTIDNLEAKFAIAARTSSANYSFMFGGTNDNLEEILRVDPKSCAGLKLFLGSSTGNMLVDNEKVLENIFSKTNLLISAHCEDETTIKNNLGKYKATYGDDIPVKYHPLIRSEEACYLSSSRAVALAEKTGARLHVFHLSTARETALFRNDIPLRDKKITAEVCIHHLWFCDDDYESKGTFIKWNPAVKTPTDRKGLWQALLDDRIDVIATDHAPHTLQEKQNNYTNAPSGGPLVQHAMVAMLEAYHQGKISLEKMVEKMSHNPAILFDIKGRGFIREGYFADLVLADLNRPQTVERNHLLYQCGWSPFEGTTFQSAITHTFVNGNLAYNNGEFSSYRNVKRLEFDR</sequence>
<dbReference type="PANTHER" id="PTHR43668">
    <property type="entry name" value="ALLANTOINASE"/>
    <property type="match status" value="1"/>
</dbReference>
<evidence type="ECO:0000256" key="1">
    <source>
        <dbReference type="ARBA" id="ARBA00001947"/>
    </source>
</evidence>
<keyword evidence="8" id="KW-1185">Reference proteome</keyword>
<dbReference type="InterPro" id="IPR032466">
    <property type="entry name" value="Metal_Hydrolase"/>
</dbReference>
<dbReference type="Proteomes" id="UP000182248">
    <property type="component" value="Unassembled WGS sequence"/>
</dbReference>
<dbReference type="SUPFAM" id="SSF51338">
    <property type="entry name" value="Composite domain of metallo-dependent hydrolases"/>
    <property type="match status" value="1"/>
</dbReference>
<comment type="cofactor">
    <cofactor evidence="1">
        <name>Zn(2+)</name>
        <dbReference type="ChEBI" id="CHEBI:29105"/>
    </cofactor>
</comment>
<dbReference type="GO" id="GO:0046872">
    <property type="term" value="F:metal ion binding"/>
    <property type="evidence" value="ECO:0007669"/>
    <property type="project" value="UniProtKB-KW"/>
</dbReference>
<dbReference type="RefSeq" id="WP_072318134.1">
    <property type="nucleotide sequence ID" value="NZ_FPJE01000016.1"/>
</dbReference>
<dbReference type="InterPro" id="IPR002195">
    <property type="entry name" value="Dihydroorotase_CS"/>
</dbReference>
<dbReference type="Pfam" id="PF01979">
    <property type="entry name" value="Amidohydro_1"/>
    <property type="match status" value="1"/>
</dbReference>
<evidence type="ECO:0000256" key="4">
    <source>
        <dbReference type="ARBA" id="ARBA00022723"/>
    </source>
</evidence>
<feature type="domain" description="Amidohydrolase-related" evidence="6">
    <location>
        <begin position="50"/>
        <end position="423"/>
    </location>
</feature>
<dbReference type="GO" id="GO:0004038">
    <property type="term" value="F:allantoinase activity"/>
    <property type="evidence" value="ECO:0007669"/>
    <property type="project" value="TreeGrafter"/>
</dbReference>
<dbReference type="NCBIfam" id="NF006688">
    <property type="entry name" value="PRK09236.1"/>
    <property type="match status" value="1"/>
</dbReference>
<comment type="similarity">
    <text evidence="3">Belongs to the metallo-dependent hydrolases superfamily. DHOase family. Class I DHOase subfamily.</text>
</comment>
<gene>
    <name evidence="7" type="ORF">SAMN02927921_02931</name>
</gene>
<dbReference type="Gene3D" id="2.30.40.10">
    <property type="entry name" value="Urease, subunit C, domain 1"/>
    <property type="match status" value="1"/>
</dbReference>
<reference evidence="7 8" key="1">
    <citation type="submission" date="2016-11" db="EMBL/GenBank/DDBJ databases">
        <authorList>
            <person name="Jaros S."/>
            <person name="Januszkiewicz K."/>
            <person name="Wedrychowicz H."/>
        </authorList>
    </citation>
    <scope>NUCLEOTIDE SEQUENCE [LARGE SCALE GENOMIC DNA]</scope>
    <source>
        <strain evidence="7 8">CGMCC 1.12145</strain>
    </source>
</reference>
<dbReference type="STRING" id="1150368.SAMN02927921_02931"/>
<dbReference type="InterPro" id="IPR050138">
    <property type="entry name" value="DHOase/Allantoinase_Hydrolase"/>
</dbReference>
<dbReference type="PANTHER" id="PTHR43668:SF4">
    <property type="entry name" value="ALLANTOINASE"/>
    <property type="match status" value="1"/>
</dbReference>
<evidence type="ECO:0000313" key="7">
    <source>
        <dbReference type="EMBL" id="SFW64332.1"/>
    </source>
</evidence>
<evidence type="ECO:0000256" key="2">
    <source>
        <dbReference type="ARBA" id="ARBA00002368"/>
    </source>
</evidence>
<organism evidence="7 8">
    <name type="scientific">Sinomicrobium oceani</name>
    <dbReference type="NCBI Taxonomy" id="1150368"/>
    <lineage>
        <taxon>Bacteria</taxon>
        <taxon>Pseudomonadati</taxon>
        <taxon>Bacteroidota</taxon>
        <taxon>Flavobacteriia</taxon>
        <taxon>Flavobacteriales</taxon>
        <taxon>Flavobacteriaceae</taxon>
        <taxon>Sinomicrobium</taxon>
    </lineage>
</organism>
<proteinExistence type="inferred from homology"/>
<keyword evidence="4" id="KW-0479">Metal-binding</keyword>
<dbReference type="NCBIfam" id="TIGR00857">
    <property type="entry name" value="pyrC_multi"/>
    <property type="match status" value="1"/>
</dbReference>
<keyword evidence="5" id="KW-0378">Hydrolase</keyword>